<organism evidence="2 3">
    <name type="scientific">Alkanindiges illinoisensis</name>
    <dbReference type="NCBI Taxonomy" id="197183"/>
    <lineage>
        <taxon>Bacteria</taxon>
        <taxon>Pseudomonadati</taxon>
        <taxon>Pseudomonadota</taxon>
        <taxon>Gammaproteobacteria</taxon>
        <taxon>Moraxellales</taxon>
        <taxon>Moraxellaceae</taxon>
        <taxon>Alkanindiges</taxon>
    </lineage>
</organism>
<proteinExistence type="predicted"/>
<evidence type="ECO:0000313" key="2">
    <source>
        <dbReference type="EMBL" id="TEU30266.1"/>
    </source>
</evidence>
<dbReference type="EMBL" id="SNTY01000010">
    <property type="protein sequence ID" value="TEU30266.1"/>
    <property type="molecule type" value="Genomic_DNA"/>
</dbReference>
<accession>A0A4Y7XEN7</accession>
<dbReference type="Proteomes" id="UP000297834">
    <property type="component" value="Unassembled WGS sequence"/>
</dbReference>
<protein>
    <recommendedName>
        <fullName evidence="4">DUF1090 family protein</fullName>
    </recommendedName>
</protein>
<dbReference type="STRING" id="1120977.GCA_000619845_02785"/>
<evidence type="ECO:0000313" key="3">
    <source>
        <dbReference type="Proteomes" id="UP000297834"/>
    </source>
</evidence>
<keyword evidence="3" id="KW-1185">Reference proteome</keyword>
<evidence type="ECO:0000256" key="1">
    <source>
        <dbReference type="SAM" id="SignalP"/>
    </source>
</evidence>
<keyword evidence="1" id="KW-0732">Signal</keyword>
<gene>
    <name evidence="2" type="ORF">E2B99_02710</name>
</gene>
<feature type="chain" id="PRO_5021186758" description="DUF1090 family protein" evidence="1">
    <location>
        <begin position="23"/>
        <end position="105"/>
    </location>
</feature>
<name>A0A4Y7XEN7_9GAMM</name>
<reference evidence="2 3" key="1">
    <citation type="submission" date="2019-03" db="EMBL/GenBank/DDBJ databases">
        <title>Alkanindiges illinoisensis: a potential pathogenic isolated from ascites of a gastric cancer patient with abdominal metastasis.</title>
        <authorList>
            <person name="Hu X."/>
            <person name="Yang B."/>
            <person name="Yan X."/>
            <person name="Lin L."/>
            <person name="Zhao H."/>
            <person name="Zhou F."/>
            <person name="Su B."/>
            <person name="Chen J."/>
            <person name="Rui Y."/>
            <person name="Wang Q."/>
            <person name="Zheng L."/>
        </authorList>
    </citation>
    <scope>NUCLEOTIDE SEQUENCE [LARGE SCALE GENOMIC DNA]</scope>
    <source>
        <strain evidence="2 3">NFYY 23406</strain>
    </source>
</reference>
<dbReference type="RefSeq" id="WP_134243447.1">
    <property type="nucleotide sequence ID" value="NZ_SNTY01000010.1"/>
</dbReference>
<dbReference type="AlphaFoldDB" id="A0A4Y7XEN7"/>
<feature type="signal peptide" evidence="1">
    <location>
        <begin position="1"/>
        <end position="22"/>
    </location>
</feature>
<sequence length="105" mass="11774">MPAKILLSVSLLLSTISIPAFASPVNAASKNALPKEAQQFLNRYELCGHFAGEFNGDRSERDAELNREMEKLRCGSMDQEEKAFRKKYAHNKKVMAALIQLDAPY</sequence>
<evidence type="ECO:0008006" key="4">
    <source>
        <dbReference type="Google" id="ProtNLM"/>
    </source>
</evidence>
<comment type="caution">
    <text evidence="2">The sequence shown here is derived from an EMBL/GenBank/DDBJ whole genome shotgun (WGS) entry which is preliminary data.</text>
</comment>
<dbReference type="OrthoDB" id="8595802at2"/>